<dbReference type="PROSITE" id="PS51257">
    <property type="entry name" value="PROKAR_LIPOPROTEIN"/>
    <property type="match status" value="1"/>
</dbReference>
<dbReference type="SUPFAM" id="SSF53474">
    <property type="entry name" value="alpha/beta-Hydrolases"/>
    <property type="match status" value="1"/>
</dbReference>
<dbReference type="InterPro" id="IPR005674">
    <property type="entry name" value="CocE/Ser_esterase"/>
</dbReference>
<dbReference type="AlphaFoldDB" id="A0A6J7D138"/>
<dbReference type="GO" id="GO:0008239">
    <property type="term" value="F:dipeptidyl-peptidase activity"/>
    <property type="evidence" value="ECO:0007669"/>
    <property type="project" value="InterPro"/>
</dbReference>
<feature type="compositionally biased region" description="Low complexity" evidence="2">
    <location>
        <begin position="44"/>
        <end position="61"/>
    </location>
</feature>
<dbReference type="InterPro" id="IPR029058">
    <property type="entry name" value="AB_hydrolase_fold"/>
</dbReference>
<dbReference type="Pfam" id="PF08530">
    <property type="entry name" value="PepX_C"/>
    <property type="match status" value="1"/>
</dbReference>
<reference evidence="4" key="1">
    <citation type="submission" date="2020-05" db="EMBL/GenBank/DDBJ databases">
        <authorList>
            <person name="Chiriac C."/>
            <person name="Salcher M."/>
            <person name="Ghai R."/>
            <person name="Kavagutti S V."/>
        </authorList>
    </citation>
    <scope>NUCLEOTIDE SEQUENCE</scope>
</reference>
<protein>
    <submittedName>
        <fullName evidence="4">Unannotated protein</fullName>
    </submittedName>
</protein>
<dbReference type="Pfam" id="PF02129">
    <property type="entry name" value="Peptidase_S15"/>
    <property type="match status" value="1"/>
</dbReference>
<organism evidence="4">
    <name type="scientific">freshwater metagenome</name>
    <dbReference type="NCBI Taxonomy" id="449393"/>
    <lineage>
        <taxon>unclassified sequences</taxon>
        <taxon>metagenomes</taxon>
        <taxon>ecological metagenomes</taxon>
    </lineage>
</organism>
<gene>
    <name evidence="4" type="ORF">UFOPK3417_00355</name>
</gene>
<evidence type="ECO:0000256" key="1">
    <source>
        <dbReference type="ARBA" id="ARBA00022801"/>
    </source>
</evidence>
<keyword evidence="1" id="KW-0378">Hydrolase</keyword>
<name>A0A6J7D138_9ZZZZ</name>
<feature type="domain" description="Xaa-Pro dipeptidyl-peptidase C-terminal" evidence="3">
    <location>
        <begin position="408"/>
        <end position="637"/>
    </location>
</feature>
<dbReference type="Gene3D" id="2.60.120.260">
    <property type="entry name" value="Galactose-binding domain-like"/>
    <property type="match status" value="1"/>
</dbReference>
<sequence length="668" mass="70708">MICRTRHLLVLLPLALLAACGSSTPAGGPTTALVSVAPSTSSVAGTTAPAPSESAAPTTEATGAQTIKPGFGYLTVRDGVTLSINVMLPGTEKSGPYPTVVEYSGYDPSNPDNTTSSALYNALGYAHVGINVRGTGCSGGAFRFFEDKQLTDGYDAIETIASQPWVLHNKVGMVGISYPGITQLFVASTQPPSLTSIAPFSVSDDLYRSTLYPGGILNTGFAVMWSTERGKEAQPFGQAWTKKRADAGDTTCITNQDARSGNLDPAKEIADNPFYNPGVSDVLNPSLLVGKITVPVFLAGAWQDEQTGGRFPALLDKFTSSPHVYATMSNGLHTEALGVGFLNRYHEFLELYVAQRTPQLSIMAGFIPSVLYKTVFNVSGLGFAPLRFTGKTYEQALAAFESEPPVRILFEEGAADGLPAGAPAPRFEASFPSWPIPSTEPTPMLLTAKGGAAAYTYDPDATADTYYTGSLAEIWNADVKWDWKPAPKGAVVAFEGPTLGADQVLVGPASADLWISSSAPDTDLEVTITEVRPDGQEVYVQSGWLRASRRALDTAASTELRPVHTHLQRDAAPLVAGEPTLVRVELFPFAHVFRKGSRVRVLVGSPGGNRAQWIFQGLPAGGTVTVLTDKQHPSRIVLPVLKGIAAPAGLAPCGSLRGQPCRIYTKLG</sequence>
<dbReference type="Gene3D" id="3.40.50.1820">
    <property type="entry name" value="alpha/beta hydrolase"/>
    <property type="match status" value="1"/>
</dbReference>
<dbReference type="SMART" id="SM00939">
    <property type="entry name" value="PepX_C"/>
    <property type="match status" value="1"/>
</dbReference>
<accession>A0A6J7D138</accession>
<feature type="region of interest" description="Disordered" evidence="2">
    <location>
        <begin position="42"/>
        <end position="61"/>
    </location>
</feature>
<dbReference type="InterPro" id="IPR013736">
    <property type="entry name" value="Xaa-Pro_dipept_C"/>
</dbReference>
<evidence type="ECO:0000313" key="4">
    <source>
        <dbReference type="EMBL" id="CAB4863490.1"/>
    </source>
</evidence>
<evidence type="ECO:0000256" key="2">
    <source>
        <dbReference type="SAM" id="MobiDB-lite"/>
    </source>
</evidence>
<dbReference type="EMBL" id="CAFBLR010000019">
    <property type="protein sequence ID" value="CAB4863490.1"/>
    <property type="molecule type" value="Genomic_DNA"/>
</dbReference>
<dbReference type="InterPro" id="IPR008979">
    <property type="entry name" value="Galactose-bd-like_sf"/>
</dbReference>
<dbReference type="NCBIfam" id="TIGR00976">
    <property type="entry name" value="CocE_NonD"/>
    <property type="match status" value="1"/>
</dbReference>
<evidence type="ECO:0000259" key="3">
    <source>
        <dbReference type="SMART" id="SM00939"/>
    </source>
</evidence>
<dbReference type="SUPFAM" id="SSF49785">
    <property type="entry name" value="Galactose-binding domain-like"/>
    <property type="match status" value="1"/>
</dbReference>
<proteinExistence type="predicted"/>
<dbReference type="Gene3D" id="1.10.3020.10">
    <property type="entry name" value="alpha-amino acid ester hydrolase ( Helical cap domain)"/>
    <property type="match status" value="1"/>
</dbReference>
<dbReference type="InterPro" id="IPR000383">
    <property type="entry name" value="Xaa-Pro-like_dom"/>
</dbReference>